<name>A0A256G8W6_9HYPH</name>
<sequence length="100" mass="10884">MVLIEPTGRLIVQSGGATNLEIEASKAGLGILCLFEDWLTADFQTGALSSIMEHWWVRFSGLFSIIPGGVWCPRRCVPSLFVRAMPQTVSPQHPGRQTGG</sequence>
<comment type="caution">
    <text evidence="1">The sequence shown here is derived from an EMBL/GenBank/DDBJ whole genome shotgun (WGS) entry which is preliminary data.</text>
</comment>
<evidence type="ECO:0000313" key="2">
    <source>
        <dbReference type="Proteomes" id="UP000216188"/>
    </source>
</evidence>
<protein>
    <submittedName>
        <fullName evidence="1">Transcriptional regulator, LysR family protein</fullName>
    </submittedName>
</protein>
<evidence type="ECO:0000313" key="1">
    <source>
        <dbReference type="EMBL" id="OYR23565.1"/>
    </source>
</evidence>
<dbReference type="EMBL" id="NNRM01000039">
    <property type="protein sequence ID" value="OYR23565.1"/>
    <property type="molecule type" value="Genomic_DNA"/>
</dbReference>
<organism evidence="1 2">
    <name type="scientific">Brucella pseudogrignonensis</name>
    <dbReference type="NCBI Taxonomy" id="419475"/>
    <lineage>
        <taxon>Bacteria</taxon>
        <taxon>Pseudomonadati</taxon>
        <taxon>Pseudomonadota</taxon>
        <taxon>Alphaproteobacteria</taxon>
        <taxon>Hyphomicrobiales</taxon>
        <taxon>Brucellaceae</taxon>
        <taxon>Brucella/Ochrobactrum group</taxon>
        <taxon>Brucella</taxon>
    </lineage>
</organism>
<gene>
    <name evidence="1" type="ORF">CEV34_3569</name>
</gene>
<dbReference type="Proteomes" id="UP000216188">
    <property type="component" value="Unassembled WGS sequence"/>
</dbReference>
<reference evidence="1 2" key="1">
    <citation type="submission" date="2017-07" db="EMBL/GenBank/DDBJ databases">
        <title>Phylogenetic study on the rhizospheric bacterium Ochrobactrum sp. A44.</title>
        <authorList>
            <person name="Krzyzanowska D.M."/>
            <person name="Ossowicki A."/>
            <person name="Rajewska M."/>
            <person name="Maciag T."/>
            <person name="Kaczynski Z."/>
            <person name="Czerwicka M."/>
            <person name="Jafra S."/>
        </authorList>
    </citation>
    <scope>NUCLEOTIDE SEQUENCE [LARGE SCALE GENOMIC DNA]</scope>
    <source>
        <strain evidence="1 2">CCUG 30717</strain>
    </source>
</reference>
<accession>A0A256G8W6</accession>
<proteinExistence type="predicted"/>
<dbReference type="AlphaFoldDB" id="A0A256G8W6"/>
<keyword evidence="2" id="KW-1185">Reference proteome</keyword>